<proteinExistence type="predicted"/>
<evidence type="ECO:0000313" key="2">
    <source>
        <dbReference type="EMBL" id="KAF1961060.1"/>
    </source>
</evidence>
<sequence>MMLSVVGAERMEARDGSSVQDWTDLVRRLRERSTTKMDCRARREAALGDGDGCDQSMATTSRTEPTQSTVLGSPVQTPTAGAFRSRPHFPQTRCLRLALPNRQSKHQTLNKQTRRSGRGRTLADDDSRGALVQALQTLQSDTEVGPMAIVRDLSCLLDVAQQRLVSRLSCANNLGIIGDGALPWSRNRPLPIPASLQMSHL</sequence>
<evidence type="ECO:0000313" key="3">
    <source>
        <dbReference type="Proteomes" id="UP000800035"/>
    </source>
</evidence>
<gene>
    <name evidence="2" type="ORF">CC80DRAFT_229401</name>
</gene>
<feature type="compositionally biased region" description="Polar residues" evidence="1">
    <location>
        <begin position="56"/>
        <end position="79"/>
    </location>
</feature>
<reference evidence="2" key="1">
    <citation type="journal article" date="2020" name="Stud. Mycol.">
        <title>101 Dothideomycetes genomes: a test case for predicting lifestyles and emergence of pathogens.</title>
        <authorList>
            <person name="Haridas S."/>
            <person name="Albert R."/>
            <person name="Binder M."/>
            <person name="Bloem J."/>
            <person name="Labutti K."/>
            <person name="Salamov A."/>
            <person name="Andreopoulos B."/>
            <person name="Baker S."/>
            <person name="Barry K."/>
            <person name="Bills G."/>
            <person name="Bluhm B."/>
            <person name="Cannon C."/>
            <person name="Castanera R."/>
            <person name="Culley D."/>
            <person name="Daum C."/>
            <person name="Ezra D."/>
            <person name="Gonzalez J."/>
            <person name="Henrissat B."/>
            <person name="Kuo A."/>
            <person name="Liang C."/>
            <person name="Lipzen A."/>
            <person name="Lutzoni F."/>
            <person name="Magnuson J."/>
            <person name="Mondo S."/>
            <person name="Nolan M."/>
            <person name="Ohm R."/>
            <person name="Pangilinan J."/>
            <person name="Park H.-J."/>
            <person name="Ramirez L."/>
            <person name="Alfaro M."/>
            <person name="Sun H."/>
            <person name="Tritt A."/>
            <person name="Yoshinaga Y."/>
            <person name="Zwiers L.-H."/>
            <person name="Turgeon B."/>
            <person name="Goodwin S."/>
            <person name="Spatafora J."/>
            <person name="Crous P."/>
            <person name="Grigoriev I."/>
        </authorList>
    </citation>
    <scope>NUCLEOTIDE SEQUENCE</scope>
    <source>
        <strain evidence="2">CBS 675.92</strain>
    </source>
</reference>
<dbReference type="EMBL" id="ML976981">
    <property type="protein sequence ID" value="KAF1961060.1"/>
    <property type="molecule type" value="Genomic_DNA"/>
</dbReference>
<protein>
    <submittedName>
        <fullName evidence="2">Uncharacterized protein</fullName>
    </submittedName>
</protein>
<dbReference type="AlphaFoldDB" id="A0A6A5U9Q9"/>
<dbReference type="Proteomes" id="UP000800035">
    <property type="component" value="Unassembled WGS sequence"/>
</dbReference>
<feature type="region of interest" description="Disordered" evidence="1">
    <location>
        <begin position="100"/>
        <end position="125"/>
    </location>
</feature>
<feature type="region of interest" description="Disordered" evidence="1">
    <location>
        <begin position="47"/>
        <end position="86"/>
    </location>
</feature>
<evidence type="ECO:0000256" key="1">
    <source>
        <dbReference type="SAM" id="MobiDB-lite"/>
    </source>
</evidence>
<organism evidence="2 3">
    <name type="scientific">Byssothecium circinans</name>
    <dbReference type="NCBI Taxonomy" id="147558"/>
    <lineage>
        <taxon>Eukaryota</taxon>
        <taxon>Fungi</taxon>
        <taxon>Dikarya</taxon>
        <taxon>Ascomycota</taxon>
        <taxon>Pezizomycotina</taxon>
        <taxon>Dothideomycetes</taxon>
        <taxon>Pleosporomycetidae</taxon>
        <taxon>Pleosporales</taxon>
        <taxon>Massarineae</taxon>
        <taxon>Massarinaceae</taxon>
        <taxon>Byssothecium</taxon>
    </lineage>
</organism>
<accession>A0A6A5U9Q9</accession>
<keyword evidence="3" id="KW-1185">Reference proteome</keyword>
<name>A0A6A5U9Q9_9PLEO</name>